<dbReference type="Pfam" id="PF14361">
    <property type="entry name" value="RsbRD_N"/>
    <property type="match status" value="1"/>
</dbReference>
<evidence type="ECO:0000313" key="6">
    <source>
        <dbReference type="Proteomes" id="UP000193387"/>
    </source>
</evidence>
<dbReference type="Pfam" id="PF17853">
    <property type="entry name" value="GGDEF_2"/>
    <property type="match status" value="1"/>
</dbReference>
<organism evidence="5 6">
    <name type="scientific">Mycobacterium saskatchewanense</name>
    <dbReference type="NCBI Taxonomy" id="220927"/>
    <lineage>
        <taxon>Bacteria</taxon>
        <taxon>Bacillati</taxon>
        <taxon>Actinomycetota</taxon>
        <taxon>Actinomycetes</taxon>
        <taxon>Mycobacteriales</taxon>
        <taxon>Mycobacteriaceae</taxon>
        <taxon>Mycobacterium</taxon>
        <taxon>Mycobacterium simiae complex</taxon>
    </lineage>
</organism>
<dbReference type="InterPro" id="IPR042070">
    <property type="entry name" value="PucR_C-HTH_sf"/>
</dbReference>
<sequence length="398" mass="43625">MLYSNATIPADRVRLLPIAEALEPRLEKLCRQIVSRVRRAVPFYATTSLVADEALAASCDGILRSLLDGMGGAMIDTSPAATSGRRQAEAGVPLPAVMSAFRIGFHQMWKAVADLAGPRPDISREDLLRAATWLWHAQDLCTDAMAAAHDQQMRQQLIDGHAERLRLTEALFQSRLSDHRSLWEVAEALGLPRCGPYVVVAAKCATSGSPALPGAAAMLRSLDVFSAWLVLPDVHAGIAAVPNETRYASLLGLLARIAAARVGVSPPFDDLGDTAEALRYARVAVNDRVQTQLVTVFDDSPLAALAVSAPRVTRKLARTMLGHFDHQTGNERDVLLETLRVWIDCDGSINDAADRLFCHPNTVRYRLRRVEQHTGRSLSAPRDLTELCLAFQAYWHEW</sequence>
<proteinExistence type="inferred from homology"/>
<feature type="domain" description="RsbT co-antagonist protein RsbRD N-terminal" evidence="3">
    <location>
        <begin position="28"/>
        <end position="164"/>
    </location>
</feature>
<dbReference type="AlphaFoldDB" id="A0AAJ3NUJ9"/>
<dbReference type="InterPro" id="IPR025736">
    <property type="entry name" value="PucR_C-HTH_dom"/>
</dbReference>
<protein>
    <recommendedName>
        <fullName evidence="7">PucR C-terminal helix-turn-helix domain-containing protein</fullName>
    </recommendedName>
</protein>
<keyword evidence="6" id="KW-1185">Reference proteome</keyword>
<gene>
    <name evidence="5" type="ORF">AWC23_00665</name>
</gene>
<dbReference type="InterPro" id="IPR051448">
    <property type="entry name" value="CdaR-like_regulators"/>
</dbReference>
<dbReference type="Gene3D" id="1.10.10.2840">
    <property type="entry name" value="PucR C-terminal helix-turn-helix domain"/>
    <property type="match status" value="1"/>
</dbReference>
<dbReference type="PANTHER" id="PTHR33744">
    <property type="entry name" value="CARBOHYDRATE DIACID REGULATOR"/>
    <property type="match status" value="1"/>
</dbReference>
<dbReference type="Pfam" id="PF13556">
    <property type="entry name" value="HTH_30"/>
    <property type="match status" value="1"/>
</dbReference>
<feature type="domain" description="CdaR GGDEF-like" evidence="4">
    <location>
        <begin position="177"/>
        <end position="285"/>
    </location>
</feature>
<dbReference type="InterPro" id="IPR041522">
    <property type="entry name" value="CdaR_GGDEF"/>
</dbReference>
<name>A0AAJ3NUJ9_9MYCO</name>
<evidence type="ECO:0000256" key="1">
    <source>
        <dbReference type="ARBA" id="ARBA00006754"/>
    </source>
</evidence>
<comment type="similarity">
    <text evidence="1">Belongs to the CdaR family.</text>
</comment>
<evidence type="ECO:0000259" key="2">
    <source>
        <dbReference type="Pfam" id="PF13556"/>
    </source>
</evidence>
<dbReference type="PANTHER" id="PTHR33744:SF1">
    <property type="entry name" value="DNA-BINDING TRANSCRIPTIONAL ACTIVATOR ADER"/>
    <property type="match status" value="1"/>
</dbReference>
<dbReference type="InterPro" id="IPR025751">
    <property type="entry name" value="RsbRD_N_dom"/>
</dbReference>
<reference evidence="5 6" key="1">
    <citation type="submission" date="2016-01" db="EMBL/GenBank/DDBJ databases">
        <title>The new phylogeny of the genus Mycobacterium.</title>
        <authorList>
            <person name="Tarcisio F."/>
            <person name="Conor M."/>
            <person name="Antonella G."/>
            <person name="Elisabetta G."/>
            <person name="Giulia F.S."/>
            <person name="Sara T."/>
            <person name="Anna F."/>
            <person name="Clotilde B."/>
            <person name="Roberto B."/>
            <person name="Veronica D.S."/>
            <person name="Fabio R."/>
            <person name="Monica P."/>
            <person name="Olivier J."/>
            <person name="Enrico T."/>
            <person name="Nicola S."/>
        </authorList>
    </citation>
    <scope>NUCLEOTIDE SEQUENCE [LARGE SCALE GENOMIC DNA]</scope>
    <source>
        <strain evidence="5 6">DSM 44616</strain>
    </source>
</reference>
<evidence type="ECO:0000259" key="3">
    <source>
        <dbReference type="Pfam" id="PF14361"/>
    </source>
</evidence>
<feature type="domain" description="PucR C-terminal helix-turn-helix" evidence="2">
    <location>
        <begin position="335"/>
        <end position="393"/>
    </location>
</feature>
<comment type="caution">
    <text evidence="5">The sequence shown here is derived from an EMBL/GenBank/DDBJ whole genome shotgun (WGS) entry which is preliminary data.</text>
</comment>
<dbReference type="EMBL" id="LQPR01000012">
    <property type="protein sequence ID" value="ORW73856.1"/>
    <property type="molecule type" value="Genomic_DNA"/>
</dbReference>
<dbReference type="RefSeq" id="WP_085254380.1">
    <property type="nucleotide sequence ID" value="NZ_AP022573.1"/>
</dbReference>
<evidence type="ECO:0000313" key="5">
    <source>
        <dbReference type="EMBL" id="ORW73856.1"/>
    </source>
</evidence>
<evidence type="ECO:0008006" key="7">
    <source>
        <dbReference type="Google" id="ProtNLM"/>
    </source>
</evidence>
<evidence type="ECO:0000259" key="4">
    <source>
        <dbReference type="Pfam" id="PF17853"/>
    </source>
</evidence>
<accession>A0AAJ3NUJ9</accession>
<dbReference type="Proteomes" id="UP000193387">
    <property type="component" value="Unassembled WGS sequence"/>
</dbReference>